<keyword evidence="4" id="KW-0410">Iron transport</keyword>
<dbReference type="Proteomes" id="UP000185151">
    <property type="component" value="Unassembled WGS sequence"/>
</dbReference>
<evidence type="ECO:0000256" key="5">
    <source>
        <dbReference type="ARBA" id="ARBA00022729"/>
    </source>
</evidence>
<comment type="similarity">
    <text evidence="2">Belongs to the bacterial solute-binding protein 8 family.</text>
</comment>
<keyword evidence="4" id="KW-0408">Iron</keyword>
<proteinExistence type="inferred from homology"/>
<evidence type="ECO:0000256" key="4">
    <source>
        <dbReference type="ARBA" id="ARBA00022496"/>
    </source>
</evidence>
<evidence type="ECO:0000256" key="3">
    <source>
        <dbReference type="ARBA" id="ARBA00022448"/>
    </source>
</evidence>
<keyword evidence="4" id="KW-0406">Ion transport</keyword>
<organism evidence="9 10">
    <name type="scientific">Paraburkholderia phenazinium</name>
    <dbReference type="NCBI Taxonomy" id="60549"/>
    <lineage>
        <taxon>Bacteria</taxon>
        <taxon>Pseudomonadati</taxon>
        <taxon>Pseudomonadota</taxon>
        <taxon>Betaproteobacteria</taxon>
        <taxon>Burkholderiales</taxon>
        <taxon>Burkholderiaceae</taxon>
        <taxon>Paraburkholderia</taxon>
    </lineage>
</organism>
<evidence type="ECO:0000256" key="7">
    <source>
        <dbReference type="SAM" id="SignalP"/>
    </source>
</evidence>
<dbReference type="EMBL" id="FSRU01000001">
    <property type="protein sequence ID" value="SIO40104.1"/>
    <property type="molecule type" value="Genomic_DNA"/>
</dbReference>
<dbReference type="AlphaFoldDB" id="A0A1N6J6Z2"/>
<keyword evidence="10" id="KW-1185">Reference proteome</keyword>
<feature type="region of interest" description="Disordered" evidence="6">
    <location>
        <begin position="298"/>
        <end position="319"/>
    </location>
</feature>
<dbReference type="PANTHER" id="PTHR30532:SF1">
    <property type="entry name" value="IRON(3+)-HYDROXAMATE-BINDING PROTEIN FHUD"/>
    <property type="match status" value="1"/>
</dbReference>
<evidence type="ECO:0000313" key="9">
    <source>
        <dbReference type="EMBL" id="SIO40104.1"/>
    </source>
</evidence>
<dbReference type="InterPro" id="IPR051313">
    <property type="entry name" value="Bact_iron-sidero_bind"/>
</dbReference>
<keyword evidence="5 7" id="KW-0732">Signal</keyword>
<dbReference type="Pfam" id="PF01497">
    <property type="entry name" value="Peripla_BP_2"/>
    <property type="match status" value="1"/>
</dbReference>
<dbReference type="RefSeq" id="WP_074296228.1">
    <property type="nucleotide sequence ID" value="NZ_FSRU01000001.1"/>
</dbReference>
<dbReference type="GO" id="GO:0030288">
    <property type="term" value="C:outer membrane-bounded periplasmic space"/>
    <property type="evidence" value="ECO:0007669"/>
    <property type="project" value="TreeGrafter"/>
</dbReference>
<feature type="chain" id="PRO_5013156328" evidence="7">
    <location>
        <begin position="21"/>
        <end position="319"/>
    </location>
</feature>
<evidence type="ECO:0000256" key="6">
    <source>
        <dbReference type="SAM" id="MobiDB-lite"/>
    </source>
</evidence>
<gene>
    <name evidence="9" type="ORF">SAMN05444165_2857</name>
</gene>
<feature type="domain" description="Fe/B12 periplasmic-binding" evidence="8">
    <location>
        <begin position="31"/>
        <end position="298"/>
    </location>
</feature>
<dbReference type="InterPro" id="IPR002491">
    <property type="entry name" value="ABC_transptr_periplasmic_BD"/>
</dbReference>
<keyword evidence="3" id="KW-0813">Transport</keyword>
<dbReference type="PRINTS" id="PR01715">
    <property type="entry name" value="FERRIBNDNGPP"/>
</dbReference>
<feature type="signal peptide" evidence="7">
    <location>
        <begin position="1"/>
        <end position="20"/>
    </location>
</feature>
<name>A0A1N6J6Z2_9BURK</name>
<dbReference type="PROSITE" id="PS50983">
    <property type="entry name" value="FE_B12_PBP"/>
    <property type="match status" value="1"/>
</dbReference>
<dbReference type="GO" id="GO:1901678">
    <property type="term" value="P:iron coordination entity transport"/>
    <property type="evidence" value="ECO:0007669"/>
    <property type="project" value="UniProtKB-ARBA"/>
</dbReference>
<dbReference type="Gene3D" id="3.40.50.1980">
    <property type="entry name" value="Nitrogenase molybdenum iron protein domain"/>
    <property type="match status" value="2"/>
</dbReference>
<protein>
    <submittedName>
        <fullName evidence="9">Iron complex transport system substrate-binding protein</fullName>
    </submittedName>
</protein>
<evidence type="ECO:0000313" key="10">
    <source>
        <dbReference type="Proteomes" id="UP000185151"/>
    </source>
</evidence>
<evidence type="ECO:0000259" key="8">
    <source>
        <dbReference type="PROSITE" id="PS50983"/>
    </source>
</evidence>
<dbReference type="SUPFAM" id="SSF53807">
    <property type="entry name" value="Helical backbone' metal receptor"/>
    <property type="match status" value="1"/>
</dbReference>
<dbReference type="PANTHER" id="PTHR30532">
    <property type="entry name" value="IRON III DICITRATE-BINDING PERIPLASMIC PROTEIN"/>
    <property type="match status" value="1"/>
</dbReference>
<reference evidence="9 10" key="1">
    <citation type="submission" date="2016-11" db="EMBL/GenBank/DDBJ databases">
        <authorList>
            <person name="Jaros S."/>
            <person name="Januszkiewicz K."/>
            <person name="Wedrychowicz H."/>
        </authorList>
    </citation>
    <scope>NUCLEOTIDE SEQUENCE [LARGE SCALE GENOMIC DNA]</scope>
    <source>
        <strain evidence="9 10">GAS95</strain>
    </source>
</reference>
<comment type="subcellular location">
    <subcellularLocation>
        <location evidence="1">Cell envelope</location>
    </subcellularLocation>
</comment>
<dbReference type="OrthoDB" id="8891185at2"/>
<dbReference type="CDD" id="cd01146">
    <property type="entry name" value="FhuD"/>
    <property type="match status" value="1"/>
</dbReference>
<evidence type="ECO:0000256" key="1">
    <source>
        <dbReference type="ARBA" id="ARBA00004196"/>
    </source>
</evidence>
<evidence type="ECO:0000256" key="2">
    <source>
        <dbReference type="ARBA" id="ARBA00008814"/>
    </source>
</evidence>
<sequence>MNRRTWLAALLGAVSTAALGASGAGARPPQRIVVLDWALTEMLLSIGVAPVGAANTTGFRRNFPASDLPAAVVDLGLMFQPNLELMRSLNPDLIVISPAHAALRASLERLAPTVTFGQYRSSPTPYTAARNETLQLARMLACTPRAQVMLANADRSLDDARIHLAARHGARNIALYVVRFLDETHLRVYGSQSLFGEMLTTLGLQNAWQGSPRAGGYSTIPFEALEPAPGTALLYLQPLPLPVVNMMKSSPLWAAMPFARAGHMIGVPGVPPEGGVPSAVYFANLLVDALTQTSARSSLTSTVSSLPGNARDDAMEDLA</sequence>
<accession>A0A1N6J6Z2</accession>